<gene>
    <name evidence="3" type="ORF">J2I48_10895</name>
</gene>
<accession>A0A939G5P2</accession>
<dbReference type="EMBL" id="JAFMYU010000007">
    <property type="protein sequence ID" value="MBO0931505.1"/>
    <property type="molecule type" value="Genomic_DNA"/>
</dbReference>
<comment type="similarity">
    <text evidence="1">Belongs to the UPF0213 family.</text>
</comment>
<dbReference type="CDD" id="cd10456">
    <property type="entry name" value="GIY-YIG_UPF0213"/>
    <property type="match status" value="1"/>
</dbReference>
<evidence type="ECO:0000313" key="3">
    <source>
        <dbReference type="EMBL" id="MBO0931505.1"/>
    </source>
</evidence>
<dbReference type="InterPro" id="IPR000305">
    <property type="entry name" value="GIY-YIG_endonuc"/>
</dbReference>
<evidence type="ECO:0000256" key="1">
    <source>
        <dbReference type="ARBA" id="ARBA00007435"/>
    </source>
</evidence>
<dbReference type="SUPFAM" id="SSF82771">
    <property type="entry name" value="GIY-YIG endonuclease"/>
    <property type="match status" value="1"/>
</dbReference>
<comment type="caution">
    <text evidence="3">The sequence shown here is derived from an EMBL/GenBank/DDBJ whole genome shotgun (WGS) entry which is preliminary data.</text>
</comment>
<dbReference type="RefSeq" id="WP_207335474.1">
    <property type="nucleotide sequence ID" value="NZ_JAFMYU010000007.1"/>
</dbReference>
<name>A0A939G5P2_9BACT</name>
<protein>
    <submittedName>
        <fullName evidence="3">GIY-YIG nuclease family protein</fullName>
    </submittedName>
</protein>
<dbReference type="PANTHER" id="PTHR34477:SF1">
    <property type="entry name" value="UPF0213 PROTEIN YHBQ"/>
    <property type="match status" value="1"/>
</dbReference>
<dbReference type="InterPro" id="IPR035901">
    <property type="entry name" value="GIY-YIG_endonuc_sf"/>
</dbReference>
<dbReference type="InterPro" id="IPR050190">
    <property type="entry name" value="UPF0213_domain"/>
</dbReference>
<keyword evidence="4" id="KW-1185">Reference proteome</keyword>
<proteinExistence type="inferred from homology"/>
<dbReference type="Pfam" id="PF01541">
    <property type="entry name" value="GIY-YIG"/>
    <property type="match status" value="1"/>
</dbReference>
<evidence type="ECO:0000313" key="4">
    <source>
        <dbReference type="Proteomes" id="UP000664795"/>
    </source>
</evidence>
<dbReference type="PANTHER" id="PTHR34477">
    <property type="entry name" value="UPF0213 PROTEIN YHBQ"/>
    <property type="match status" value="1"/>
</dbReference>
<dbReference type="PROSITE" id="PS50164">
    <property type="entry name" value="GIY_YIG"/>
    <property type="match status" value="1"/>
</dbReference>
<evidence type="ECO:0000259" key="2">
    <source>
        <dbReference type="PROSITE" id="PS50164"/>
    </source>
</evidence>
<dbReference type="AlphaFoldDB" id="A0A939G5P2"/>
<sequence>MKKYYVYPLRCADRTYYTGVTNDPDRRLAEHLEGEDVNAYTYPRRPVELVWYDAFQSPMAAIEVEKQVKNWSRKKKEALIAGKFDLLRELATCLNKSHFSLKEVRMKRKDEGD</sequence>
<reference evidence="3 4" key="1">
    <citation type="submission" date="2021-03" db="EMBL/GenBank/DDBJ databases">
        <title>Fibrella sp. HMF5036 genome sequencing and assembly.</title>
        <authorList>
            <person name="Kang H."/>
            <person name="Kim H."/>
            <person name="Bae S."/>
            <person name="Joh K."/>
        </authorList>
    </citation>
    <scope>NUCLEOTIDE SEQUENCE [LARGE SCALE GENOMIC DNA]</scope>
    <source>
        <strain evidence="3 4">HMF5036</strain>
    </source>
</reference>
<organism evidence="3 4">
    <name type="scientific">Fibrella aquatilis</name>
    <dbReference type="NCBI Taxonomy" id="2817059"/>
    <lineage>
        <taxon>Bacteria</taxon>
        <taxon>Pseudomonadati</taxon>
        <taxon>Bacteroidota</taxon>
        <taxon>Cytophagia</taxon>
        <taxon>Cytophagales</taxon>
        <taxon>Spirosomataceae</taxon>
        <taxon>Fibrella</taxon>
    </lineage>
</organism>
<dbReference type="Gene3D" id="3.40.1440.10">
    <property type="entry name" value="GIY-YIG endonuclease"/>
    <property type="match status" value="1"/>
</dbReference>
<feature type="domain" description="GIY-YIG" evidence="2">
    <location>
        <begin position="2"/>
        <end position="78"/>
    </location>
</feature>
<dbReference type="Proteomes" id="UP000664795">
    <property type="component" value="Unassembled WGS sequence"/>
</dbReference>